<dbReference type="EMBL" id="QRXI01000055">
    <property type="protein sequence ID" value="RGT86062.1"/>
    <property type="molecule type" value="Genomic_DNA"/>
</dbReference>
<name>A0A412Q7W3_PHOVU</name>
<accession>A0A412Q7W3</accession>
<gene>
    <name evidence="2" type="ORF">DWX04_21775</name>
</gene>
<protein>
    <recommendedName>
        <fullName evidence="4">Cell surface protein</fullName>
    </recommendedName>
</protein>
<evidence type="ECO:0000313" key="2">
    <source>
        <dbReference type="EMBL" id="RGT86062.1"/>
    </source>
</evidence>
<reference evidence="2 3" key="1">
    <citation type="submission" date="2018-08" db="EMBL/GenBank/DDBJ databases">
        <title>A genome reference for cultivated species of the human gut microbiota.</title>
        <authorList>
            <person name="Zou Y."/>
            <person name="Xue W."/>
            <person name="Luo G."/>
        </authorList>
    </citation>
    <scope>NUCLEOTIDE SEQUENCE [LARGE SCALE GENOMIC DNA]</scope>
    <source>
        <strain evidence="2 3">AF18-14</strain>
    </source>
</reference>
<evidence type="ECO:0008006" key="4">
    <source>
        <dbReference type="Google" id="ProtNLM"/>
    </source>
</evidence>
<feature type="coiled-coil region" evidence="1">
    <location>
        <begin position="226"/>
        <end position="253"/>
    </location>
</feature>
<feature type="coiled-coil region" evidence="1">
    <location>
        <begin position="29"/>
        <end position="120"/>
    </location>
</feature>
<comment type="caution">
    <text evidence="2">The sequence shown here is derived from an EMBL/GenBank/DDBJ whole genome shotgun (WGS) entry which is preliminary data.</text>
</comment>
<keyword evidence="1" id="KW-0175">Coiled coil</keyword>
<dbReference type="Proteomes" id="UP000283833">
    <property type="component" value="Unassembled WGS sequence"/>
</dbReference>
<evidence type="ECO:0000256" key="1">
    <source>
        <dbReference type="SAM" id="Coils"/>
    </source>
</evidence>
<proteinExistence type="predicted"/>
<sequence>MVSSTGTFVSCKDYDDDIEELWGAVNGGKEDLSKKVSALETSVSDLQSAQTKLEAEIAAAKKEAADAKAAADQAAADAADAKAAALQAEKNAIEAAKAEIAKVKEELVKMIQNNQGASEEDIKAIESEIATIKGDITALTAAYKGADAEILDKLSKVEGVLGERITNLEADVKTNKEEIGKLQSALKLQQDALDAYKEATGKELGDVKTKLEACEKAVEALQGFDVAETKAAIEQLKNDYKKIAEEITKINTNLDVLSSAIYTGVTHVSLVNSESNNQGEDKWNLNFESVLIQKNIFGDEWTLDKTIANKLEFKGGTQDQKSAKFLIRVSPTNANLDASMISLQDSKGEKLDIVEVKNITPYDELLTGTRGISKGGLWVVEVALKNYDEDSFNAAATNKDGKKVLYAVAVDNTKEDETAMGKRNIISTYDLTLEHGNFDPSEKLNFFVDDTNVNDINNRYTFESKSITGEVESGSTPAKEYKWTGNALTEAFDKNGNVLKDKDGNFVAKEEENQAPETGDNRSNMQAYPAVQNKAITISLKEKNNEGKWVAAEKVKAMYVTFDKKANAVESAPSEWNAWNSYKYEGLNTVVEGTTATIKISPNEDQEIINDFIGFRVYAVNLDGTLVDPDGRAFYVKLGEAGVEIPSIETKVIATTVDAKSGAVELSKEDVAKLKGLKIASYEWAADGLGDKVNGVTHIKANGFQVTLTAGTAVIATESKVVDGILEGKQDVTIPTNINKATIVTKFNENLGLVLNDTKLNGTLTLKNADGFVLATIKVSAEKVLPTAEPAEHKFTAKDNQIVNGVYNCFLIPSQYDMNGTITWDAQNGWGVTGTASEGTMNMENVFNGWKNDFDGNSVTSGYRIVLANTKYNNDTKDYTDEAEFGKNVTITNKLINSETKHATDVEYVYAGVSAYVDNNKVLTNQNHAVKAYDSFNTVYNCYMHKPVHTWRWIEAADKGYIVKDGIWYSADGKDSKEDEMPKTSAVYAEENFEVNCADIFGVNTYNSTKYGVDMTKLNLKEIRVVDAKITSNGSKDEDYFVRDHSQNSQDWGNQTIKFHKNSASTNPTADVASTLTVVYVDMYGHVQTAEVGFTVKKQ</sequence>
<dbReference type="Gene3D" id="1.10.287.1490">
    <property type="match status" value="1"/>
</dbReference>
<organism evidence="2 3">
    <name type="scientific">Phocaeicola vulgatus</name>
    <name type="common">Bacteroides vulgatus</name>
    <dbReference type="NCBI Taxonomy" id="821"/>
    <lineage>
        <taxon>Bacteria</taxon>
        <taxon>Pseudomonadati</taxon>
        <taxon>Bacteroidota</taxon>
        <taxon>Bacteroidia</taxon>
        <taxon>Bacteroidales</taxon>
        <taxon>Bacteroidaceae</taxon>
        <taxon>Phocaeicola</taxon>
    </lineage>
</organism>
<dbReference type="AlphaFoldDB" id="A0A412Q7W3"/>
<evidence type="ECO:0000313" key="3">
    <source>
        <dbReference type="Proteomes" id="UP000283833"/>
    </source>
</evidence>